<keyword evidence="6" id="KW-0408">Iron</keyword>
<dbReference type="EMBL" id="UYYF01004285">
    <property type="protein sequence ID" value="VDN01435.1"/>
    <property type="molecule type" value="Genomic_DNA"/>
</dbReference>
<dbReference type="SMART" id="SM00558">
    <property type="entry name" value="JmjC"/>
    <property type="match status" value="1"/>
</dbReference>
<dbReference type="PANTHER" id="PTHR12461:SF105">
    <property type="entry name" value="HYPOXIA-INDUCIBLE FACTOR 1-ALPHA INHIBITOR"/>
    <property type="match status" value="1"/>
</dbReference>
<reference evidence="12" key="1">
    <citation type="submission" date="2017-02" db="UniProtKB">
        <authorList>
            <consortium name="WormBaseParasite"/>
        </authorList>
    </citation>
    <scope>IDENTIFICATION</scope>
</reference>
<dbReference type="Gene3D" id="2.60.120.650">
    <property type="entry name" value="Cupin"/>
    <property type="match status" value="1"/>
</dbReference>
<dbReference type="CDD" id="cd04301">
    <property type="entry name" value="NAT_SF"/>
    <property type="match status" value="1"/>
</dbReference>
<comment type="subcellular location">
    <subcellularLocation>
        <location evidence="2">Nucleus</location>
    </subcellularLocation>
</comment>
<dbReference type="InterPro" id="IPR000182">
    <property type="entry name" value="GNAT_dom"/>
</dbReference>
<dbReference type="GO" id="GO:0005634">
    <property type="term" value="C:nucleus"/>
    <property type="evidence" value="ECO:0007669"/>
    <property type="project" value="UniProtKB-SubCell"/>
</dbReference>
<evidence type="ECO:0000313" key="12">
    <source>
        <dbReference type="WBParaSite" id="TCLT_0000434901-mRNA-1"/>
    </source>
</evidence>
<dbReference type="GO" id="GO:0046872">
    <property type="term" value="F:metal ion binding"/>
    <property type="evidence" value="ECO:0007669"/>
    <property type="project" value="UniProtKB-KW"/>
</dbReference>
<evidence type="ECO:0000256" key="5">
    <source>
        <dbReference type="ARBA" id="ARBA00023002"/>
    </source>
</evidence>
<dbReference type="OrthoDB" id="47172at2759"/>
<gene>
    <name evidence="10" type="ORF">TCLT_LOCUS4338</name>
</gene>
<evidence type="ECO:0000313" key="11">
    <source>
        <dbReference type="Proteomes" id="UP000276776"/>
    </source>
</evidence>
<dbReference type="Gene3D" id="3.40.630.30">
    <property type="match status" value="1"/>
</dbReference>
<dbReference type="Pfam" id="PF13621">
    <property type="entry name" value="Cupin_8"/>
    <property type="match status" value="1"/>
</dbReference>
<proteinExistence type="predicted"/>
<keyword evidence="4" id="KW-0223">Dioxygenase</keyword>
<feature type="domain" description="N-acetyltransferase" evidence="9">
    <location>
        <begin position="9"/>
        <end position="152"/>
    </location>
</feature>
<evidence type="ECO:0000313" key="10">
    <source>
        <dbReference type="EMBL" id="VDN01435.1"/>
    </source>
</evidence>
<dbReference type="SUPFAM" id="SSF51197">
    <property type="entry name" value="Clavaminate synthase-like"/>
    <property type="match status" value="1"/>
</dbReference>
<dbReference type="InterPro" id="IPR041667">
    <property type="entry name" value="Cupin_8"/>
</dbReference>
<dbReference type="SUPFAM" id="SSF55729">
    <property type="entry name" value="Acyl-CoA N-acyltransferases (Nat)"/>
    <property type="match status" value="1"/>
</dbReference>
<evidence type="ECO:0000256" key="2">
    <source>
        <dbReference type="ARBA" id="ARBA00004123"/>
    </source>
</evidence>
<dbReference type="InterPro" id="IPR016181">
    <property type="entry name" value="Acyl_CoA_acyltransferase"/>
</dbReference>
<evidence type="ECO:0000256" key="7">
    <source>
        <dbReference type="ARBA" id="ARBA00023242"/>
    </source>
</evidence>
<dbReference type="OMA" id="FREAHVF"/>
<name>A0A0N5CVL0_THECL</name>
<evidence type="ECO:0000256" key="6">
    <source>
        <dbReference type="ARBA" id="ARBA00023004"/>
    </source>
</evidence>
<evidence type="ECO:0000256" key="4">
    <source>
        <dbReference type="ARBA" id="ARBA00022964"/>
    </source>
</evidence>
<comment type="cofactor">
    <cofactor evidence="1">
        <name>Fe(2+)</name>
        <dbReference type="ChEBI" id="CHEBI:29033"/>
    </cofactor>
</comment>
<dbReference type="PANTHER" id="PTHR12461">
    <property type="entry name" value="HYPOXIA-INDUCIBLE FACTOR 1 ALPHA INHIBITOR-RELATED"/>
    <property type="match status" value="1"/>
</dbReference>
<protein>
    <submittedName>
        <fullName evidence="12">JmjC domain-containing protein</fullName>
    </submittedName>
</protein>
<dbReference type="GO" id="GO:0051213">
    <property type="term" value="F:dioxygenase activity"/>
    <property type="evidence" value="ECO:0007669"/>
    <property type="project" value="UniProtKB-KW"/>
</dbReference>
<evidence type="ECO:0000259" key="8">
    <source>
        <dbReference type="PROSITE" id="PS51184"/>
    </source>
</evidence>
<dbReference type="PROSITE" id="PS51184">
    <property type="entry name" value="JMJC"/>
    <property type="match status" value="1"/>
</dbReference>
<dbReference type="InterPro" id="IPR056520">
    <property type="entry name" value="ARM_KDM8_N"/>
</dbReference>
<dbReference type="Pfam" id="PF00583">
    <property type="entry name" value="Acetyltransf_1"/>
    <property type="match status" value="1"/>
</dbReference>
<dbReference type="Pfam" id="PF24472">
    <property type="entry name" value="ARM_KDM8_N"/>
    <property type="match status" value="1"/>
</dbReference>
<sequence length="578" mass="66449">MFGSEITLQHFYVSDEQDLFLQCSSLRRQVFCDEQHVEESIEFDGKDEDCQHIAAFKRGGGCVIATCRLRFVDSYVKLERVAVHKDWRKRYIGYQICRHAIRLLESHHHEKILVTYPFCSAIKFFENLGFTVISDEFTSAEKAHKIMLYYPRRDRLSKLDICNIDVINRKYAQGDCFDSSVIKKLNDAIQSFKEQNIPRLVHLQYLADENVIGLSLIRVYRECACATLTQNFKRSEELENFLEAMAWEKLNTGHYAEVNEAWRILYAIVMSCKAVRLKFEQKVQEALHACDMGLIMGRDVDGSSLSSFAHSLHSFLPKSTFSVLIKTKKLIQPPASLSNSLSIDVYDLPSFETMLEIMRKQKPAIITGLVSQWPAFTKWSFSYFNEIIGYRTVPVEIGSSYADMSWKQTLMSFHDFIEKFVENESPDGPGYFAQHRLFDQVPELLSDIIVPDYCALGKDGIDNVDMNIWIGPTETVSPLHFDPKSNIFCQVIGKKFLRMVPEADSKNVYPQENGILTNTSQVDVRNPDLTKFPLFAEAHVFDCVLNPGECLYIPAKFWHYVLALDPSISVSCWFNTEV</sequence>
<reference evidence="10 11" key="2">
    <citation type="submission" date="2018-11" db="EMBL/GenBank/DDBJ databases">
        <authorList>
            <consortium name="Pathogen Informatics"/>
        </authorList>
    </citation>
    <scope>NUCLEOTIDE SEQUENCE [LARGE SCALE GENOMIC DNA]</scope>
</reference>
<keyword evidence="3" id="KW-0479">Metal-binding</keyword>
<dbReference type="GO" id="GO:0016747">
    <property type="term" value="F:acyltransferase activity, transferring groups other than amino-acyl groups"/>
    <property type="evidence" value="ECO:0007669"/>
    <property type="project" value="InterPro"/>
</dbReference>
<dbReference type="STRING" id="103827.A0A0N5CVL0"/>
<dbReference type="Proteomes" id="UP000276776">
    <property type="component" value="Unassembled WGS sequence"/>
</dbReference>
<dbReference type="PROSITE" id="PS51186">
    <property type="entry name" value="GNAT"/>
    <property type="match status" value="1"/>
</dbReference>
<accession>A0A0N5CVL0</accession>
<organism evidence="12">
    <name type="scientific">Thelazia callipaeda</name>
    <name type="common">Oriental eyeworm</name>
    <name type="synonym">Parasitic nematode</name>
    <dbReference type="NCBI Taxonomy" id="103827"/>
    <lineage>
        <taxon>Eukaryota</taxon>
        <taxon>Metazoa</taxon>
        <taxon>Ecdysozoa</taxon>
        <taxon>Nematoda</taxon>
        <taxon>Chromadorea</taxon>
        <taxon>Rhabditida</taxon>
        <taxon>Spirurina</taxon>
        <taxon>Spiruromorpha</taxon>
        <taxon>Thelazioidea</taxon>
        <taxon>Thelaziidae</taxon>
        <taxon>Thelazia</taxon>
    </lineage>
</organism>
<dbReference type="WBParaSite" id="TCLT_0000434901-mRNA-1">
    <property type="protein sequence ID" value="TCLT_0000434901-mRNA-1"/>
    <property type="gene ID" value="TCLT_0000434901"/>
</dbReference>
<evidence type="ECO:0000256" key="3">
    <source>
        <dbReference type="ARBA" id="ARBA00022723"/>
    </source>
</evidence>
<dbReference type="AlphaFoldDB" id="A0A0N5CVL0"/>
<keyword evidence="5" id="KW-0560">Oxidoreductase</keyword>
<keyword evidence="11" id="KW-1185">Reference proteome</keyword>
<evidence type="ECO:0000256" key="1">
    <source>
        <dbReference type="ARBA" id="ARBA00001954"/>
    </source>
</evidence>
<evidence type="ECO:0000259" key="9">
    <source>
        <dbReference type="PROSITE" id="PS51186"/>
    </source>
</evidence>
<keyword evidence="7" id="KW-0539">Nucleus</keyword>
<feature type="domain" description="JmjC" evidence="8">
    <location>
        <begin position="430"/>
        <end position="578"/>
    </location>
</feature>
<dbReference type="InterPro" id="IPR003347">
    <property type="entry name" value="JmjC_dom"/>
</dbReference>